<dbReference type="Proteomes" id="UP001189624">
    <property type="component" value="Chromosome 1"/>
</dbReference>
<protein>
    <submittedName>
        <fullName evidence="1">Uncharacterized protein</fullName>
    </submittedName>
</protein>
<name>A0AA86V7C9_9FABA</name>
<sequence>MKKSNTATTPPIQSPNVIFTRHAGAYDWYRLFLQKGPKPKRISSSLLTLASTQPSPRRVLLLRCAYCWEPHSGGLHIGLIIYLLFPHTINPLKFELCENSREELKIGRAWDTDVIDDNLSGLGIKNKKQPL</sequence>
<evidence type="ECO:0000313" key="1">
    <source>
        <dbReference type="EMBL" id="CAJ1899722.1"/>
    </source>
</evidence>
<dbReference type="EMBL" id="OY731398">
    <property type="protein sequence ID" value="CAJ1899722.1"/>
    <property type="molecule type" value="Genomic_DNA"/>
</dbReference>
<organism evidence="1 2">
    <name type="scientific">Sphenostylis stenocarpa</name>
    <dbReference type="NCBI Taxonomy" id="92480"/>
    <lineage>
        <taxon>Eukaryota</taxon>
        <taxon>Viridiplantae</taxon>
        <taxon>Streptophyta</taxon>
        <taxon>Embryophyta</taxon>
        <taxon>Tracheophyta</taxon>
        <taxon>Spermatophyta</taxon>
        <taxon>Magnoliopsida</taxon>
        <taxon>eudicotyledons</taxon>
        <taxon>Gunneridae</taxon>
        <taxon>Pentapetalae</taxon>
        <taxon>rosids</taxon>
        <taxon>fabids</taxon>
        <taxon>Fabales</taxon>
        <taxon>Fabaceae</taxon>
        <taxon>Papilionoideae</taxon>
        <taxon>50 kb inversion clade</taxon>
        <taxon>NPAAA clade</taxon>
        <taxon>indigoferoid/millettioid clade</taxon>
        <taxon>Phaseoleae</taxon>
        <taxon>Sphenostylis</taxon>
    </lineage>
</organism>
<dbReference type="AlphaFoldDB" id="A0AA86V7C9"/>
<gene>
    <name evidence="1" type="ORF">AYBTSS11_LOCUS3133</name>
</gene>
<evidence type="ECO:0000313" key="2">
    <source>
        <dbReference type="Proteomes" id="UP001189624"/>
    </source>
</evidence>
<dbReference type="Gramene" id="rna-AYBTSS11_LOCUS3133">
    <property type="protein sequence ID" value="CAJ1899722.1"/>
    <property type="gene ID" value="gene-AYBTSS11_LOCUS3133"/>
</dbReference>
<proteinExistence type="predicted"/>
<accession>A0AA86V7C9</accession>
<reference evidence="1" key="1">
    <citation type="submission" date="2023-10" db="EMBL/GenBank/DDBJ databases">
        <authorList>
            <person name="Domelevo Entfellner J.-B."/>
        </authorList>
    </citation>
    <scope>NUCLEOTIDE SEQUENCE</scope>
</reference>
<keyword evidence="2" id="KW-1185">Reference proteome</keyword>